<keyword evidence="2" id="KW-1133">Transmembrane helix</keyword>
<gene>
    <name evidence="4" type="ORF">ELLFYP34_01415</name>
</gene>
<feature type="chain" id="PRO_5026650045" evidence="3">
    <location>
        <begin position="30"/>
        <end position="252"/>
    </location>
</feature>
<sequence>MKQNKKLRKIGIGCLATLMAILFSMPVLAADNSPELLVTKGQNANQVNLSLTNLGDKTIKGFSLELKISGDGAAFTGTIQAGSALSTEDSRVKMITRNDGKEATLAVTRKGQLPAGKIDIGTLTVKGKAGEKYTVEASQLEMVDVSDYQKSRAERIGLDKDSDDNLVIEHQDTADPDQKPVTRPDSPENGQGNENPDSIAENNLAPSSSAPYGAGNPATGVITDPGAAAFITAGILIVMLAGLMAFKRKRIL</sequence>
<name>A0A6N3HN71_EUBLI</name>
<feature type="transmembrane region" description="Helical" evidence="2">
    <location>
        <begin position="226"/>
        <end position="246"/>
    </location>
</feature>
<evidence type="ECO:0000256" key="1">
    <source>
        <dbReference type="SAM" id="MobiDB-lite"/>
    </source>
</evidence>
<dbReference type="EMBL" id="CACRTR010000023">
    <property type="protein sequence ID" value="VYU77373.1"/>
    <property type="molecule type" value="Genomic_DNA"/>
</dbReference>
<organism evidence="4">
    <name type="scientific">Eubacterium limosum</name>
    <dbReference type="NCBI Taxonomy" id="1736"/>
    <lineage>
        <taxon>Bacteria</taxon>
        <taxon>Bacillati</taxon>
        <taxon>Bacillota</taxon>
        <taxon>Clostridia</taxon>
        <taxon>Eubacteriales</taxon>
        <taxon>Eubacteriaceae</taxon>
        <taxon>Eubacterium</taxon>
    </lineage>
</organism>
<feature type="compositionally biased region" description="Polar residues" evidence="1">
    <location>
        <begin position="188"/>
        <end position="210"/>
    </location>
</feature>
<accession>A0A6N3HN71</accession>
<reference evidence="4" key="1">
    <citation type="submission" date="2019-11" db="EMBL/GenBank/DDBJ databases">
        <authorList>
            <person name="Feng L."/>
        </authorList>
    </citation>
    <scope>NUCLEOTIDE SEQUENCE</scope>
    <source>
        <strain evidence="4">ElimosumLFYP34</strain>
    </source>
</reference>
<feature type="region of interest" description="Disordered" evidence="1">
    <location>
        <begin position="170"/>
        <end position="211"/>
    </location>
</feature>
<keyword evidence="2" id="KW-0472">Membrane</keyword>
<evidence type="ECO:0000313" key="4">
    <source>
        <dbReference type="EMBL" id="VYU77373.1"/>
    </source>
</evidence>
<protein>
    <submittedName>
        <fullName evidence="4">Uncharacterized protein</fullName>
    </submittedName>
</protein>
<evidence type="ECO:0000256" key="2">
    <source>
        <dbReference type="SAM" id="Phobius"/>
    </source>
</evidence>
<keyword evidence="3" id="KW-0732">Signal</keyword>
<proteinExistence type="predicted"/>
<feature type="signal peptide" evidence="3">
    <location>
        <begin position="1"/>
        <end position="29"/>
    </location>
</feature>
<evidence type="ECO:0000256" key="3">
    <source>
        <dbReference type="SAM" id="SignalP"/>
    </source>
</evidence>
<dbReference type="AlphaFoldDB" id="A0A6N3HN71"/>
<feature type="compositionally biased region" description="Basic and acidic residues" evidence="1">
    <location>
        <begin position="170"/>
        <end position="186"/>
    </location>
</feature>
<keyword evidence="2" id="KW-0812">Transmembrane</keyword>